<dbReference type="InterPro" id="IPR028098">
    <property type="entry name" value="Glyco_trans_4-like_N"/>
</dbReference>
<sequence length="385" mass="41034">MSDERISVLIANPSPDVYGSDLQMLESISAMTAQGWRVVVALPSDGELVPRIRARGGEVHFFSFPVLRRANQSAAAFAGMVGSAALAVPRLVGLIRRLKPSLVYVNTVTLPWWLLAARLTGTPTVCHLHEAENTDSPVVRRALVAPLRLAHAVIVISRSAMAAMVEADPGLEARGRLIYNGVPTPPEEPSPPARDLPLRAVVVGRLSPRKAPHLALEAVGRLRQQGVALEVELAGSAFPGYEWYVEQLEQRAAQEDLAGAVTFSGYCSPIWPALERADLAIAPSLREPFGNAVVEAQMSLRPVVATAALGHLESITDEQTGLLVPAEDVDAMADAVRRLVEDAELAGSLAAAARANALARFTTGRYNAEVVGLVRELTGTVEVAP</sequence>
<proteinExistence type="predicted"/>
<accession>A0ABS4Z9H8</accession>
<protein>
    <submittedName>
        <fullName evidence="5">Glycosyltransferase involved in cell wall biosynthesis</fullName>
    </submittedName>
</protein>
<keyword evidence="1" id="KW-0328">Glycosyltransferase</keyword>
<dbReference type="Pfam" id="PF00534">
    <property type="entry name" value="Glycos_transf_1"/>
    <property type="match status" value="1"/>
</dbReference>
<dbReference type="InterPro" id="IPR001296">
    <property type="entry name" value="Glyco_trans_1"/>
</dbReference>
<dbReference type="Gene3D" id="3.40.50.2000">
    <property type="entry name" value="Glycogen Phosphorylase B"/>
    <property type="match status" value="2"/>
</dbReference>
<gene>
    <name evidence="5" type="ORF">JOF54_002622</name>
</gene>
<dbReference type="Pfam" id="PF13439">
    <property type="entry name" value="Glyco_transf_4"/>
    <property type="match status" value="1"/>
</dbReference>
<evidence type="ECO:0000313" key="5">
    <source>
        <dbReference type="EMBL" id="MBP2417700.1"/>
    </source>
</evidence>
<evidence type="ECO:0000259" key="3">
    <source>
        <dbReference type="Pfam" id="PF00534"/>
    </source>
</evidence>
<keyword evidence="6" id="KW-1185">Reference proteome</keyword>
<feature type="domain" description="Glycosyl transferase family 1" evidence="3">
    <location>
        <begin position="199"/>
        <end position="354"/>
    </location>
</feature>
<dbReference type="PANTHER" id="PTHR12526:SF510">
    <property type="entry name" value="D-INOSITOL 3-PHOSPHATE GLYCOSYLTRANSFERASE"/>
    <property type="match status" value="1"/>
</dbReference>
<dbReference type="EMBL" id="JAGIOB010000001">
    <property type="protein sequence ID" value="MBP2417700.1"/>
    <property type="molecule type" value="Genomic_DNA"/>
</dbReference>
<dbReference type="CDD" id="cd03801">
    <property type="entry name" value="GT4_PimA-like"/>
    <property type="match status" value="1"/>
</dbReference>
<dbReference type="PANTHER" id="PTHR12526">
    <property type="entry name" value="GLYCOSYLTRANSFERASE"/>
    <property type="match status" value="1"/>
</dbReference>
<evidence type="ECO:0000256" key="2">
    <source>
        <dbReference type="ARBA" id="ARBA00022679"/>
    </source>
</evidence>
<evidence type="ECO:0000256" key="1">
    <source>
        <dbReference type="ARBA" id="ARBA00022676"/>
    </source>
</evidence>
<evidence type="ECO:0000259" key="4">
    <source>
        <dbReference type="Pfam" id="PF13439"/>
    </source>
</evidence>
<dbReference type="Proteomes" id="UP000758168">
    <property type="component" value="Unassembled WGS sequence"/>
</dbReference>
<name>A0ABS4Z9H8_9ACTN</name>
<organism evidence="5 6">
    <name type="scientific">Microlunatus capsulatus</name>
    <dbReference type="NCBI Taxonomy" id="99117"/>
    <lineage>
        <taxon>Bacteria</taxon>
        <taxon>Bacillati</taxon>
        <taxon>Actinomycetota</taxon>
        <taxon>Actinomycetes</taxon>
        <taxon>Propionibacteriales</taxon>
        <taxon>Propionibacteriaceae</taxon>
        <taxon>Microlunatus</taxon>
    </lineage>
</organism>
<keyword evidence="2" id="KW-0808">Transferase</keyword>
<comment type="caution">
    <text evidence="5">The sequence shown here is derived from an EMBL/GenBank/DDBJ whole genome shotgun (WGS) entry which is preliminary data.</text>
</comment>
<dbReference type="RefSeq" id="WP_210056515.1">
    <property type="nucleotide sequence ID" value="NZ_BAAAMH010000029.1"/>
</dbReference>
<feature type="domain" description="Glycosyltransferase subfamily 4-like N-terminal" evidence="4">
    <location>
        <begin position="26"/>
        <end position="184"/>
    </location>
</feature>
<dbReference type="SUPFAM" id="SSF53756">
    <property type="entry name" value="UDP-Glycosyltransferase/glycogen phosphorylase"/>
    <property type="match status" value="1"/>
</dbReference>
<evidence type="ECO:0000313" key="6">
    <source>
        <dbReference type="Proteomes" id="UP000758168"/>
    </source>
</evidence>
<reference evidence="5 6" key="1">
    <citation type="submission" date="2021-03" db="EMBL/GenBank/DDBJ databases">
        <title>Sequencing the genomes of 1000 actinobacteria strains.</title>
        <authorList>
            <person name="Klenk H.-P."/>
        </authorList>
    </citation>
    <scope>NUCLEOTIDE SEQUENCE [LARGE SCALE GENOMIC DNA]</scope>
    <source>
        <strain evidence="5 6">DSM 12936</strain>
    </source>
</reference>